<dbReference type="InterPro" id="IPR016152">
    <property type="entry name" value="PTrfase/Anion_transptr"/>
</dbReference>
<name>A0A099I6U5_CLOIN</name>
<dbReference type="PROSITE" id="PS51094">
    <property type="entry name" value="PTS_EIIA_TYPE_2"/>
    <property type="match status" value="1"/>
</dbReference>
<keyword evidence="6" id="KW-0175">Coiled coil</keyword>
<evidence type="ECO:0000256" key="2">
    <source>
        <dbReference type="ARBA" id="ARBA00022737"/>
    </source>
</evidence>
<evidence type="ECO:0000259" key="7">
    <source>
        <dbReference type="PROSITE" id="PS51094"/>
    </source>
</evidence>
<dbReference type="Gene3D" id="3.40.930.10">
    <property type="entry name" value="Mannitol-specific EII, Chain A"/>
    <property type="match status" value="1"/>
</dbReference>
<evidence type="ECO:0000256" key="4">
    <source>
        <dbReference type="ARBA" id="ARBA00023159"/>
    </source>
</evidence>
<dbReference type="InterPro" id="IPR036634">
    <property type="entry name" value="PRD_sf"/>
</dbReference>
<dbReference type="SUPFAM" id="SSF52794">
    <property type="entry name" value="PTS system IIB component-like"/>
    <property type="match status" value="1"/>
</dbReference>
<feature type="domain" description="PTS EIIB type-2" evidence="8">
    <location>
        <begin position="389"/>
        <end position="478"/>
    </location>
</feature>
<dbReference type="InterPro" id="IPR036388">
    <property type="entry name" value="WH-like_DNA-bd_sf"/>
</dbReference>
<dbReference type="Gene3D" id="1.10.1790.10">
    <property type="entry name" value="PRD domain"/>
    <property type="match status" value="1"/>
</dbReference>
<keyword evidence="5" id="KW-0804">Transcription</keyword>
<keyword evidence="2" id="KW-0677">Repeat</keyword>
<evidence type="ECO:0000313" key="11">
    <source>
        <dbReference type="Proteomes" id="UP000030008"/>
    </source>
</evidence>
<evidence type="ECO:0000256" key="1">
    <source>
        <dbReference type="ARBA" id="ARBA00022679"/>
    </source>
</evidence>
<dbReference type="PROSITE" id="PS51099">
    <property type="entry name" value="PTS_EIIB_TYPE_2"/>
    <property type="match status" value="1"/>
</dbReference>
<dbReference type="InterPro" id="IPR002178">
    <property type="entry name" value="PTS_EIIA_type-2_dom"/>
</dbReference>
<evidence type="ECO:0000259" key="9">
    <source>
        <dbReference type="PROSITE" id="PS51372"/>
    </source>
</evidence>
<dbReference type="RefSeq" id="WP_044905962.1">
    <property type="nucleotide sequence ID" value="NZ_JQIF01000059.1"/>
</dbReference>
<dbReference type="Pfam" id="PF00874">
    <property type="entry name" value="PRD"/>
    <property type="match status" value="1"/>
</dbReference>
<keyword evidence="3" id="KW-0805">Transcription regulation</keyword>
<dbReference type="Gene3D" id="1.10.10.10">
    <property type="entry name" value="Winged helix-like DNA-binding domain superfamily/Winged helix DNA-binding domain"/>
    <property type="match status" value="2"/>
</dbReference>
<keyword evidence="4" id="KW-0010">Activator</keyword>
<dbReference type="GO" id="GO:0009401">
    <property type="term" value="P:phosphoenolpyruvate-dependent sugar phosphotransferase system"/>
    <property type="evidence" value="ECO:0007669"/>
    <property type="project" value="InterPro"/>
</dbReference>
<feature type="domain" description="PTS EIIA type-2" evidence="7">
    <location>
        <begin position="488"/>
        <end position="627"/>
    </location>
</feature>
<dbReference type="GO" id="GO:0008982">
    <property type="term" value="F:protein-N(PI)-phosphohistidine-sugar phosphotransferase activity"/>
    <property type="evidence" value="ECO:0007669"/>
    <property type="project" value="InterPro"/>
</dbReference>
<dbReference type="PROSITE" id="PS51372">
    <property type="entry name" value="PRD_2"/>
    <property type="match status" value="1"/>
</dbReference>
<dbReference type="InterPro" id="IPR050661">
    <property type="entry name" value="BglG_antiterminators"/>
</dbReference>
<dbReference type="Pfam" id="PF05043">
    <property type="entry name" value="Mga"/>
    <property type="match status" value="1"/>
</dbReference>
<evidence type="ECO:0000313" key="10">
    <source>
        <dbReference type="EMBL" id="KGJ52608.1"/>
    </source>
</evidence>
<dbReference type="AlphaFoldDB" id="A0A099I6U5"/>
<comment type="caution">
    <text evidence="10">The sequence shown here is derived from an EMBL/GenBank/DDBJ whole genome shotgun (WGS) entry which is preliminary data.</text>
</comment>
<dbReference type="Proteomes" id="UP000030008">
    <property type="component" value="Unassembled WGS sequence"/>
</dbReference>
<dbReference type="InterPro" id="IPR011608">
    <property type="entry name" value="PRD"/>
</dbReference>
<evidence type="ECO:0000256" key="6">
    <source>
        <dbReference type="SAM" id="Coils"/>
    </source>
</evidence>
<dbReference type="PANTHER" id="PTHR30185:SF13">
    <property type="entry name" value="LICABCH OPERON REGULATOR-RELATED"/>
    <property type="match status" value="1"/>
</dbReference>
<gene>
    <name evidence="10" type="ORF">CIAN88_13785</name>
</gene>
<evidence type="ECO:0000259" key="8">
    <source>
        <dbReference type="PROSITE" id="PS51099"/>
    </source>
</evidence>
<dbReference type="GO" id="GO:0006355">
    <property type="term" value="P:regulation of DNA-templated transcription"/>
    <property type="evidence" value="ECO:0007669"/>
    <property type="project" value="InterPro"/>
</dbReference>
<feature type="domain" description="PRD" evidence="9">
    <location>
        <begin position="276"/>
        <end position="383"/>
    </location>
</feature>
<dbReference type="InterPro" id="IPR013011">
    <property type="entry name" value="PTS_EIIB_2"/>
</dbReference>
<accession>A0A099I6U5</accession>
<feature type="coiled-coil region" evidence="6">
    <location>
        <begin position="108"/>
        <end position="135"/>
    </location>
</feature>
<dbReference type="EMBL" id="JQIF01000059">
    <property type="protein sequence ID" value="KGJ52608.1"/>
    <property type="molecule type" value="Genomic_DNA"/>
</dbReference>
<dbReference type="PANTHER" id="PTHR30185">
    <property type="entry name" value="CRYPTIC BETA-GLUCOSIDE BGL OPERON ANTITERMINATOR"/>
    <property type="match status" value="1"/>
</dbReference>
<evidence type="ECO:0000256" key="3">
    <source>
        <dbReference type="ARBA" id="ARBA00023015"/>
    </source>
</evidence>
<keyword evidence="1" id="KW-0808">Transferase</keyword>
<dbReference type="Pfam" id="PF00359">
    <property type="entry name" value="PTS_EIIA_2"/>
    <property type="match status" value="1"/>
</dbReference>
<dbReference type="CDD" id="cd05568">
    <property type="entry name" value="PTS_IIB_bgl_like"/>
    <property type="match status" value="1"/>
</dbReference>
<organism evidence="10 11">
    <name type="scientific">Clostridium innocuum</name>
    <dbReference type="NCBI Taxonomy" id="1522"/>
    <lineage>
        <taxon>Bacteria</taxon>
        <taxon>Bacillati</taxon>
        <taxon>Bacillota</taxon>
        <taxon>Clostridia</taxon>
        <taxon>Eubacteriales</taxon>
        <taxon>Clostridiaceae</taxon>
        <taxon>Clostridium</taxon>
    </lineage>
</organism>
<dbReference type="SUPFAM" id="SSF63520">
    <property type="entry name" value="PTS-regulatory domain, PRD"/>
    <property type="match status" value="1"/>
</dbReference>
<evidence type="ECO:0000256" key="5">
    <source>
        <dbReference type="ARBA" id="ARBA00023163"/>
    </source>
</evidence>
<proteinExistence type="predicted"/>
<dbReference type="InterPro" id="IPR036095">
    <property type="entry name" value="PTS_EIIB-like_sf"/>
</dbReference>
<protein>
    <submittedName>
        <fullName evidence="10">Transcription antiterminator BglG</fullName>
    </submittedName>
</protein>
<dbReference type="Gene3D" id="3.40.50.2300">
    <property type="match status" value="1"/>
</dbReference>
<dbReference type="SUPFAM" id="SSF55804">
    <property type="entry name" value="Phoshotransferase/anion transport protein"/>
    <property type="match status" value="1"/>
</dbReference>
<sequence>MRLYSIMKDFLTMKEYLPMEYFMKRYDVSRRTIQNDLSYLIQISSRNGYQLHMRRGNGYLLEVINDRLLDEFMKSLEHETMFDMKDRVKNMMAYLTLQESYVSMDRMAEQFQISRTSVKKDLQEVEKQLQIHQLQLEKKSHYGIRIRGDTQHIRKLMCELYFDGNNFITQELEKEEASFSRIHEVLVHSIEREHLNINYNELKNVMVWLKVTLYLAQIQKEKRYHPDEGKDACERVGAQVIQTVEGLFTYGISKKTCQQFLEVLRINIRQMVPASSFSVSLLADIDQFLQECDEVYGTEFSEDEVFKTSLLTHVSLLIDRLHQKISYKNNLISEICIRYPMIFNIAIRFADMLKEKYDVEATHDEVGFVATHFAAHMEKERELRIRRFNRIGVVCSTGGGSAYLIKLQIESLFVKAEVETFSFLQLEELAAFQPDLIFTIVPLNREFSAPIIYIKELLDDQDLIRIRQVLQFDNCDSLSIADVDSYMYSLFSRDFFQISEETDYLHLLKQMADQLETCGYGGAHYADYVMERESYMSTVYAHGVAIPHPIQILAEKNMISVCILHKPLLHEGKEVRIIFMISLTRSSYEMHKDITRKLYQLMKDEKRLERVLSSRTLEELLIVMKELDGGSI</sequence>
<dbReference type="InterPro" id="IPR007737">
    <property type="entry name" value="Mga_HTH"/>
</dbReference>
<reference evidence="10 11" key="1">
    <citation type="submission" date="2014-08" db="EMBL/GenBank/DDBJ databases">
        <title>Clostridium innocuum, an unnegligible vancomycin-resistant pathogen causing extra-intestinal infections.</title>
        <authorList>
            <person name="Feng Y."/>
            <person name="Chiu C.-H."/>
        </authorList>
    </citation>
    <scope>NUCLEOTIDE SEQUENCE [LARGE SCALE GENOMIC DNA]</scope>
    <source>
        <strain evidence="10 11">AN88</strain>
    </source>
</reference>